<evidence type="ECO:0000256" key="3">
    <source>
        <dbReference type="ARBA" id="ARBA00022737"/>
    </source>
</evidence>
<dbReference type="Proteomes" id="UP000566454">
    <property type="component" value="Unassembled WGS sequence"/>
</dbReference>
<dbReference type="InterPro" id="IPR009223">
    <property type="entry name" value="APC_rpt"/>
</dbReference>
<dbReference type="OrthoDB" id="5918429at2759"/>
<dbReference type="GO" id="GO:0030877">
    <property type="term" value="C:beta-catenin destruction complex"/>
    <property type="evidence" value="ECO:0007669"/>
    <property type="project" value="TreeGrafter"/>
</dbReference>
<dbReference type="GO" id="GO:0007389">
    <property type="term" value="P:pattern specification process"/>
    <property type="evidence" value="ECO:0007669"/>
    <property type="project" value="TreeGrafter"/>
</dbReference>
<feature type="compositionally biased region" description="Polar residues" evidence="7">
    <location>
        <begin position="1494"/>
        <end position="1512"/>
    </location>
</feature>
<dbReference type="InterPro" id="IPR032038">
    <property type="entry name" value="APC_N"/>
</dbReference>
<dbReference type="Pfam" id="PF00514">
    <property type="entry name" value="Arm"/>
    <property type="match status" value="2"/>
</dbReference>
<organism evidence="9 10">
    <name type="scientific">Prunella himalayana</name>
    <dbReference type="NCBI Taxonomy" id="670356"/>
    <lineage>
        <taxon>Eukaryota</taxon>
        <taxon>Metazoa</taxon>
        <taxon>Chordata</taxon>
        <taxon>Craniata</taxon>
        <taxon>Vertebrata</taxon>
        <taxon>Euteleostomi</taxon>
        <taxon>Archelosauria</taxon>
        <taxon>Archosauria</taxon>
        <taxon>Dinosauria</taxon>
        <taxon>Saurischia</taxon>
        <taxon>Theropoda</taxon>
        <taxon>Coelurosauria</taxon>
        <taxon>Aves</taxon>
        <taxon>Neognathae</taxon>
        <taxon>Neoaves</taxon>
        <taxon>Telluraves</taxon>
        <taxon>Australaves</taxon>
        <taxon>Passeriformes</taxon>
        <taxon>Passeroidea</taxon>
        <taxon>Prunellidae</taxon>
        <taxon>Prunella</taxon>
    </lineage>
</organism>
<dbReference type="EMBL" id="VYZK01000956">
    <property type="protein sequence ID" value="NWT75968.1"/>
    <property type="molecule type" value="Genomic_DNA"/>
</dbReference>
<feature type="region of interest" description="Disordered" evidence="7">
    <location>
        <begin position="986"/>
        <end position="1055"/>
    </location>
</feature>
<feature type="compositionally biased region" description="Basic and acidic residues" evidence="7">
    <location>
        <begin position="823"/>
        <end position="843"/>
    </location>
</feature>
<feature type="compositionally biased region" description="Basic and acidic residues" evidence="7">
    <location>
        <begin position="1646"/>
        <end position="1659"/>
    </location>
</feature>
<feature type="region of interest" description="Disordered" evidence="7">
    <location>
        <begin position="1394"/>
        <end position="1422"/>
    </location>
</feature>
<dbReference type="Gene3D" id="1.20.5.10">
    <property type="match status" value="1"/>
</dbReference>
<evidence type="ECO:0000256" key="7">
    <source>
        <dbReference type="SAM" id="MobiDB-lite"/>
    </source>
</evidence>
<dbReference type="InterPro" id="IPR011989">
    <property type="entry name" value="ARM-like"/>
</dbReference>
<dbReference type="FunFam" id="1.25.10.10:FF:000035">
    <property type="entry name" value="adenomatous polyposis coli protein 2"/>
    <property type="match status" value="1"/>
</dbReference>
<dbReference type="Gene3D" id="1.25.10.10">
    <property type="entry name" value="Leucine-rich Repeat Variant"/>
    <property type="match status" value="1"/>
</dbReference>
<accession>A0A7K5RB15</accession>
<proteinExistence type="inferred from homology"/>
<feature type="region of interest" description="Disordered" evidence="7">
    <location>
        <begin position="170"/>
        <end position="277"/>
    </location>
</feature>
<dbReference type="GO" id="GO:0007399">
    <property type="term" value="P:nervous system development"/>
    <property type="evidence" value="ECO:0007669"/>
    <property type="project" value="TreeGrafter"/>
</dbReference>
<dbReference type="InterPro" id="IPR026831">
    <property type="entry name" value="APC_dom"/>
</dbReference>
<dbReference type="PANTHER" id="PTHR12607">
    <property type="entry name" value="ADENOMATOUS POLYPOSIS COLI PROTEIN FAMILY"/>
    <property type="match status" value="1"/>
</dbReference>
<dbReference type="InterPro" id="IPR016024">
    <property type="entry name" value="ARM-type_fold"/>
</dbReference>
<dbReference type="Pfam" id="PF16689">
    <property type="entry name" value="APC_N_CC"/>
    <property type="match status" value="1"/>
</dbReference>
<dbReference type="PROSITE" id="PS50176">
    <property type="entry name" value="ARM_REPEAT"/>
    <property type="match status" value="1"/>
</dbReference>
<evidence type="ECO:0000256" key="2">
    <source>
        <dbReference type="ARBA" id="ARBA00022687"/>
    </source>
</evidence>
<feature type="compositionally biased region" description="Low complexity" evidence="7">
    <location>
        <begin position="1538"/>
        <end position="1557"/>
    </location>
</feature>
<dbReference type="PANTHER" id="PTHR12607:SF3">
    <property type="entry name" value="ADENOMATOUS POLYPOSIS COLI PROTEIN 2"/>
    <property type="match status" value="1"/>
</dbReference>
<dbReference type="GO" id="GO:0045295">
    <property type="term" value="F:gamma-catenin binding"/>
    <property type="evidence" value="ECO:0007669"/>
    <property type="project" value="TreeGrafter"/>
</dbReference>
<dbReference type="GO" id="GO:0007026">
    <property type="term" value="P:negative regulation of microtubule depolymerization"/>
    <property type="evidence" value="ECO:0007669"/>
    <property type="project" value="TreeGrafter"/>
</dbReference>
<dbReference type="SUPFAM" id="SSF48371">
    <property type="entry name" value="ARM repeat"/>
    <property type="match status" value="1"/>
</dbReference>
<dbReference type="InterPro" id="IPR026818">
    <property type="entry name" value="Apc_fam"/>
</dbReference>
<dbReference type="GO" id="GO:0008017">
    <property type="term" value="F:microtubule binding"/>
    <property type="evidence" value="ECO:0007669"/>
    <property type="project" value="TreeGrafter"/>
</dbReference>
<feature type="compositionally biased region" description="Basic and acidic residues" evidence="7">
    <location>
        <begin position="1033"/>
        <end position="1054"/>
    </location>
</feature>
<dbReference type="GO" id="GO:0090090">
    <property type="term" value="P:negative regulation of canonical Wnt signaling pathway"/>
    <property type="evidence" value="ECO:0007669"/>
    <property type="project" value="TreeGrafter"/>
</dbReference>
<feature type="compositionally biased region" description="Basic and acidic residues" evidence="7">
    <location>
        <begin position="1394"/>
        <end position="1417"/>
    </location>
</feature>
<feature type="compositionally biased region" description="Basic and acidic residues" evidence="7">
    <location>
        <begin position="986"/>
        <end position="1023"/>
    </location>
</feature>
<feature type="domain" description="Adenomatous polyposis coli N-terminal dimerisation" evidence="8">
    <location>
        <begin position="6"/>
        <end position="57"/>
    </location>
</feature>
<feature type="coiled-coil region" evidence="6">
    <location>
        <begin position="8"/>
        <end position="56"/>
    </location>
</feature>
<name>A0A7K5RB15_9PASE</name>
<evidence type="ECO:0000256" key="6">
    <source>
        <dbReference type="SAM" id="Coils"/>
    </source>
</evidence>
<dbReference type="Pfam" id="PF11414">
    <property type="entry name" value="Suppressor_APC"/>
    <property type="match status" value="1"/>
</dbReference>
<dbReference type="Pfam" id="PF18797">
    <property type="entry name" value="APC_rep"/>
    <property type="match status" value="1"/>
</dbReference>
<feature type="region of interest" description="Disordered" evidence="7">
    <location>
        <begin position="1492"/>
        <end position="1596"/>
    </location>
</feature>
<feature type="compositionally biased region" description="Gly residues" evidence="7">
    <location>
        <begin position="208"/>
        <end position="218"/>
    </location>
</feature>
<dbReference type="InterPro" id="IPR041257">
    <property type="entry name" value="APC_rep"/>
</dbReference>
<feature type="repeat" description="ARM" evidence="5">
    <location>
        <begin position="634"/>
        <end position="676"/>
    </location>
</feature>
<feature type="region of interest" description="Disordered" evidence="7">
    <location>
        <begin position="820"/>
        <end position="846"/>
    </location>
</feature>
<dbReference type="SUPFAM" id="SSF58050">
    <property type="entry name" value="N-terminal coiled coil domain from apc"/>
    <property type="match status" value="1"/>
</dbReference>
<dbReference type="GO" id="GO:0008013">
    <property type="term" value="F:beta-catenin binding"/>
    <property type="evidence" value="ECO:0007669"/>
    <property type="project" value="InterPro"/>
</dbReference>
<dbReference type="GO" id="GO:0016477">
    <property type="term" value="P:cell migration"/>
    <property type="evidence" value="ECO:0007669"/>
    <property type="project" value="TreeGrafter"/>
</dbReference>
<dbReference type="GO" id="GO:0005881">
    <property type="term" value="C:cytoplasmic microtubule"/>
    <property type="evidence" value="ECO:0007669"/>
    <property type="project" value="TreeGrafter"/>
</dbReference>
<evidence type="ECO:0000256" key="5">
    <source>
        <dbReference type="PROSITE-ProRule" id="PRU00259"/>
    </source>
</evidence>
<dbReference type="InterPro" id="IPR009224">
    <property type="entry name" value="SAMP"/>
</dbReference>
<dbReference type="InterPro" id="IPR000225">
    <property type="entry name" value="Armadillo"/>
</dbReference>
<dbReference type="GO" id="GO:0016055">
    <property type="term" value="P:Wnt signaling pathway"/>
    <property type="evidence" value="ECO:0007669"/>
    <property type="project" value="UniProtKB-KW"/>
</dbReference>
<dbReference type="GO" id="GO:0001708">
    <property type="term" value="P:cell fate specification"/>
    <property type="evidence" value="ECO:0007669"/>
    <property type="project" value="TreeGrafter"/>
</dbReference>
<dbReference type="SMART" id="SM00185">
    <property type="entry name" value="ARM"/>
    <property type="match status" value="7"/>
</dbReference>
<evidence type="ECO:0000259" key="8">
    <source>
        <dbReference type="Pfam" id="PF16689"/>
    </source>
</evidence>
<evidence type="ECO:0000256" key="4">
    <source>
        <dbReference type="ARBA" id="ARBA00023054"/>
    </source>
</evidence>
<feature type="compositionally biased region" description="Acidic residues" evidence="7">
    <location>
        <begin position="1161"/>
        <end position="1180"/>
    </location>
</feature>
<evidence type="ECO:0000313" key="10">
    <source>
        <dbReference type="Proteomes" id="UP000566454"/>
    </source>
</evidence>
<comment type="similarity">
    <text evidence="1">Belongs to the adenomatous polyposis coli (APC) family.</text>
</comment>
<evidence type="ECO:0000256" key="1">
    <source>
        <dbReference type="ARBA" id="ARBA00009051"/>
    </source>
</evidence>
<keyword evidence="3" id="KW-0677">Repeat</keyword>
<sequence>MSGSIASYDQLVRQVEALKKENSHLRRELEDNSNHLSKLENETSDMKEVLKHLQGKLEQEARVMVSSGQTEVLDQLKALQMDITSLYNLKFAPEVTSGGRGAEESPPAPGPQRDGPGELGRATFRMLEELDRERCFLLGEIEKEEKEKVWYYAQLQSLATRLDELPHVETVRGGHPLPAPGRGEPAGPCPAHGTPRAPTSGDRRGGREGGGAGHGGEGAATQPPHLPPPLQLCGKVPGMEGDGSLDPPTHPEEGGNTKVRGGGRSPAGVGRARGRAGVTRVPPQVEVVFWLLSMLATRDKEDMSRTLLAMSSSQESCQAMRKSGCLPLLIQILHDSDGEPGPPESPTGAKDARMRANAALHNIVFSQPDEGQAKKEMRVLHVLEQIRSYSETCWDWLQMQSRDGARGPEGAVPVPIEPQICQATCAIMKLSFDEEYRRAMNELGGLQAVAELLQVDYEMHKMTNDPLNLALRRYAGMALTNLTFGDVVNKATLCSRRGCMEAIVAQLGSDSEELHQVVSSILRNLSWRADINSKKVLREVGSVTGLMRCALHAGKESTLKSVLSALWNLSAHSTENKAAICGVEGALGFLVSTLTYKCQSNSLAIIESGGGILRNVSSLVATREDYRQVLRDHNCLQTLLQHLRSHSLTIVSNACGTLWNLSARSPRDQELLWDLGAVSMLRNLIHSKHKMIAMGSAAALRNLLTNRPPKYKDAAVVSPGSCMPSLYMRKQKALEAELDAKHLAETFDTMEKQSLKGQSAKKPMRHMESLVKDYASDSGCFDDDEVPNISTGVETASASVLSMFLNSSFLQGQALPRALAQRRCPEPEKDGSGKAAEPKKPPLPEDDVSLAAEKLANKISSTVAKIDKLVEDISTMHNSSDDSFSLSSEDHCLDWQYGPEDGHEARAQSCSPCRLSDAGGFAKRESLGRAHTLLRLKTAYTSLSTDSLNSGSTSDGYCTKEHMKPCPRAAFLDYREELQRYQKRPSRLDLKSILGKPERAEPPARDPAEPDKAEQRDLPERAKKMVTFPSPKVPEKETEWKKEVGTKPPTDPHVRTIKLSPSYQHVPMLETLAKSSTAAGHQPSLLGRKQAWLPPALLQAAEPLSKIPEKLPAQPPASGEQESVQKYLVEDTPICFSRCSSLSSLSSADNVLDGQSHSENDLDSDSSLEILEMEEGDAEGEDGRQEKAVDAGATTPVGISQPITIPFPKRDKVFLREASPSRQEDLTPSSSSENYIQETPLVMSRCSSVSSLGSFESPSIASSIQSDPCSEMISGTISPSELPDSPGQTMPPSRSKTPLFELGCQPEKETSQFNIQWENNVKKFMEITDFKERFQLPQDLDSMVYFTVEKPNENFSCASSLSALPLHEHYVQKDVELKLIPTFPEKNSLNFAAHEKREERREERYLEGRRRAERPEPPDDDDIEILKECISSAMPSRFRKVKTSLLSGQVLHPQTKKPLHVPVYMLVPAHTHPGVPKHLRATARDLFKDDDSFTDSADGTPGNFSSAASLSDETLRYPAGEEAEQPLAERRRQPGTIPARRAASGSSAPARLSSAGKGKAGPGRGEGKRGQTLQKGTASLELGVGRASGAPGRKDDALEDGVVFQSLCHTTPTEEAVYCFYDPDLDELPEAGRDGSGSRAQPGRAPRRERWGGSVPNKD</sequence>
<dbReference type="FunFam" id="1.20.5.10:FF:000003">
    <property type="entry name" value="Adenomatous polyposis coli protein 2"/>
    <property type="match status" value="1"/>
</dbReference>
<dbReference type="SUPFAM" id="SSF82931">
    <property type="entry name" value="Tumor suppressor gene product Apc"/>
    <property type="match status" value="1"/>
</dbReference>
<dbReference type="InterPro" id="IPR036149">
    <property type="entry name" value="APC_N_sf"/>
</dbReference>
<keyword evidence="10" id="KW-1185">Reference proteome</keyword>
<feature type="compositionally biased region" description="Low complexity" evidence="7">
    <location>
        <begin position="266"/>
        <end position="277"/>
    </location>
</feature>
<feature type="region of interest" description="Disordered" evidence="7">
    <location>
        <begin position="1625"/>
        <end position="1659"/>
    </location>
</feature>
<reference evidence="9 10" key="1">
    <citation type="submission" date="2019-09" db="EMBL/GenBank/DDBJ databases">
        <title>Bird 10,000 Genomes (B10K) Project - Family phase.</title>
        <authorList>
            <person name="Zhang G."/>
        </authorList>
    </citation>
    <scope>NUCLEOTIDE SEQUENCE [LARGE SCALE GENOMIC DNA]</scope>
    <source>
        <strain evidence="9">B10K-DU-013-18</strain>
        <tissue evidence="9">Muscle</tissue>
    </source>
</reference>
<keyword evidence="2" id="KW-0879">Wnt signaling pathway</keyword>
<protein>
    <submittedName>
        <fullName evidence="9">APCL protein</fullName>
    </submittedName>
</protein>
<feature type="region of interest" description="Disordered" evidence="7">
    <location>
        <begin position="96"/>
        <end position="119"/>
    </location>
</feature>
<feature type="non-terminal residue" evidence="9">
    <location>
        <position position="1659"/>
    </location>
</feature>
<dbReference type="Gene3D" id="1.10.287.450">
    <property type="entry name" value="Helix hairpin bin"/>
    <property type="match status" value="1"/>
</dbReference>
<feature type="non-terminal residue" evidence="9">
    <location>
        <position position="1"/>
    </location>
</feature>
<gene>
    <name evidence="9" type="primary">Apc2</name>
    <name evidence="9" type="ORF">PRUHIM_R09812</name>
</gene>
<comment type="caution">
    <text evidence="9">The sequence shown here is derived from an EMBL/GenBank/DDBJ whole genome shotgun (WGS) entry which is preliminary data.</text>
</comment>
<dbReference type="Pfam" id="PF05924">
    <property type="entry name" value="SAMP"/>
    <property type="match status" value="1"/>
</dbReference>
<keyword evidence="4 6" id="KW-0175">Coiled coil</keyword>
<dbReference type="Pfam" id="PF05923">
    <property type="entry name" value="APC_r"/>
    <property type="match status" value="1"/>
</dbReference>
<feature type="region of interest" description="Disordered" evidence="7">
    <location>
        <begin position="1147"/>
        <end position="1204"/>
    </location>
</feature>
<dbReference type="Pfam" id="PF16629">
    <property type="entry name" value="Arm_APC_u3"/>
    <property type="match status" value="1"/>
</dbReference>
<dbReference type="GO" id="GO:0120025">
    <property type="term" value="C:plasma membrane bounded cell projection"/>
    <property type="evidence" value="ECO:0007669"/>
    <property type="project" value="UniProtKB-ARBA"/>
</dbReference>
<evidence type="ECO:0000313" key="9">
    <source>
        <dbReference type="EMBL" id="NWT75968.1"/>
    </source>
</evidence>
<dbReference type="GO" id="GO:0016342">
    <property type="term" value="C:catenin complex"/>
    <property type="evidence" value="ECO:0007669"/>
    <property type="project" value="TreeGrafter"/>
</dbReference>